<dbReference type="RefSeq" id="WP_342554526.1">
    <property type="nucleotide sequence ID" value="NZ_CP159992.1"/>
</dbReference>
<evidence type="ECO:0000313" key="2">
    <source>
        <dbReference type="EMBL" id="XCP93576.1"/>
    </source>
</evidence>
<evidence type="ECO:0000256" key="1">
    <source>
        <dbReference type="SAM" id="Phobius"/>
    </source>
</evidence>
<name>A0AAU8NAC2_9BACL</name>
<feature type="transmembrane region" description="Helical" evidence="1">
    <location>
        <begin position="42"/>
        <end position="69"/>
    </location>
</feature>
<keyword evidence="1" id="KW-0812">Transmembrane</keyword>
<protein>
    <submittedName>
        <fullName evidence="2">Uncharacterized protein</fullName>
    </submittedName>
</protein>
<keyword evidence="1" id="KW-0472">Membrane</keyword>
<proteinExistence type="predicted"/>
<dbReference type="EMBL" id="CP159992">
    <property type="protein sequence ID" value="XCP93576.1"/>
    <property type="molecule type" value="Genomic_DNA"/>
</dbReference>
<feature type="transmembrane region" description="Helical" evidence="1">
    <location>
        <begin position="12"/>
        <end position="30"/>
    </location>
</feature>
<gene>
    <name evidence="2" type="ORF">ABXS70_20525</name>
</gene>
<keyword evidence="1" id="KW-1133">Transmembrane helix</keyword>
<reference evidence="2" key="1">
    <citation type="submission" date="2024-05" db="EMBL/GenBank/DDBJ databases">
        <title>Draft genome assemblies of 36 bacteria isolated from hibernating arctic ground squirrels.</title>
        <authorList>
            <person name="McKee H."/>
            <person name="Mullen L."/>
            <person name="Drown D.M."/>
            <person name="Duddleston K.N."/>
        </authorList>
    </citation>
    <scope>NUCLEOTIDE SEQUENCE</scope>
    <source>
        <strain evidence="2">AN1007</strain>
    </source>
</reference>
<accession>A0AAU8NAC2</accession>
<sequence>MESITYTRKTAFYKSFVCFILILIACILLYEILTADLSFFQYVYYGSASFLCFWFFGPAWLSLTWIALAKEPILVRWDKTQVLLNNGTSIPWKTITRIELKQPFLRKWAQHSPPFYRLHLHHNKFQDINTFHMLTDKELTTYLGMLRQYWHQYKDN</sequence>
<organism evidence="2">
    <name type="scientific">Paenibacillus sp. AN1007</name>
    <dbReference type="NCBI Taxonomy" id="3151385"/>
    <lineage>
        <taxon>Bacteria</taxon>
        <taxon>Bacillati</taxon>
        <taxon>Bacillota</taxon>
        <taxon>Bacilli</taxon>
        <taxon>Bacillales</taxon>
        <taxon>Paenibacillaceae</taxon>
        <taxon>Paenibacillus</taxon>
    </lineage>
</organism>
<dbReference type="AlphaFoldDB" id="A0AAU8NAC2"/>